<organism evidence="1 2">
    <name type="scientific">Stereocaulon virgatum</name>
    <dbReference type="NCBI Taxonomy" id="373712"/>
    <lineage>
        <taxon>Eukaryota</taxon>
        <taxon>Fungi</taxon>
        <taxon>Dikarya</taxon>
        <taxon>Ascomycota</taxon>
        <taxon>Pezizomycotina</taxon>
        <taxon>Lecanoromycetes</taxon>
        <taxon>OSLEUM clade</taxon>
        <taxon>Lecanoromycetidae</taxon>
        <taxon>Lecanorales</taxon>
        <taxon>Lecanorineae</taxon>
        <taxon>Stereocaulaceae</taxon>
        <taxon>Stereocaulon</taxon>
    </lineage>
</organism>
<dbReference type="Proteomes" id="UP001590950">
    <property type="component" value="Unassembled WGS sequence"/>
</dbReference>
<reference evidence="1 2" key="1">
    <citation type="submission" date="2024-09" db="EMBL/GenBank/DDBJ databases">
        <title>Rethinking Asexuality: The Enigmatic Case of Functional Sexual Genes in Lepraria (Stereocaulaceae).</title>
        <authorList>
            <person name="Doellman M."/>
            <person name="Sun Y."/>
            <person name="Barcenas-Pena A."/>
            <person name="Lumbsch H.T."/>
            <person name="Grewe F."/>
        </authorList>
    </citation>
    <scope>NUCLEOTIDE SEQUENCE [LARGE SCALE GENOMIC DNA]</scope>
    <source>
        <strain evidence="1 2">Mercado 3170</strain>
    </source>
</reference>
<gene>
    <name evidence="1" type="ORF">N7G274_010084</name>
</gene>
<proteinExistence type="predicted"/>
<evidence type="ECO:0000313" key="1">
    <source>
        <dbReference type="EMBL" id="KAL2037221.1"/>
    </source>
</evidence>
<protein>
    <submittedName>
        <fullName evidence="1">Uncharacterized protein</fullName>
    </submittedName>
</protein>
<keyword evidence="2" id="KW-1185">Reference proteome</keyword>
<name>A0ABR3ZX11_9LECA</name>
<dbReference type="EMBL" id="JBEFKJ010000043">
    <property type="protein sequence ID" value="KAL2037221.1"/>
    <property type="molecule type" value="Genomic_DNA"/>
</dbReference>
<sequence>MSAFRQIWRSLLRKDKSVDKWRSILTVTPIAMLLHQQDKNVNQLQSMLQELSISGRETFASTITLLTTKICIAESEDEFSYIRTVLEVFVLYSITTSDFAWMRDSRAAYIGRQTEIMSEITFYLSRVPSPLDAASYEGCLRLAALREKISRREHCRSEIIKMIVELANAMPLDLPFVTYDHESPSHRLNALKFVKKVKTYRLSLDCHGLLPRNRAQGLRSSSSIRR</sequence>
<evidence type="ECO:0000313" key="2">
    <source>
        <dbReference type="Proteomes" id="UP001590950"/>
    </source>
</evidence>
<comment type="caution">
    <text evidence="1">The sequence shown here is derived from an EMBL/GenBank/DDBJ whole genome shotgun (WGS) entry which is preliminary data.</text>
</comment>
<accession>A0ABR3ZX11</accession>